<accession>A0AA38U9F7</accession>
<dbReference type="Pfam" id="PF00098">
    <property type="entry name" value="zf-CCHC"/>
    <property type="match status" value="1"/>
</dbReference>
<dbReference type="GO" id="GO:0008270">
    <property type="term" value="F:zinc ion binding"/>
    <property type="evidence" value="ECO:0007669"/>
    <property type="project" value="UniProtKB-KW"/>
</dbReference>
<dbReference type="Gene3D" id="3.30.70.270">
    <property type="match status" value="1"/>
</dbReference>
<dbReference type="Gene3D" id="4.10.60.10">
    <property type="entry name" value="Zinc finger, CCHC-type"/>
    <property type="match status" value="1"/>
</dbReference>
<feature type="compositionally biased region" description="Acidic residues" evidence="4">
    <location>
        <begin position="323"/>
        <end position="333"/>
    </location>
</feature>
<dbReference type="SUPFAM" id="SSF57756">
    <property type="entry name" value="Retrovirus zinc finger-like domains"/>
    <property type="match status" value="1"/>
</dbReference>
<keyword evidence="2" id="KW-0064">Aspartyl protease</keyword>
<dbReference type="InterPro" id="IPR043128">
    <property type="entry name" value="Rev_trsase/Diguanyl_cyclase"/>
</dbReference>
<dbReference type="InterPro" id="IPR001878">
    <property type="entry name" value="Znf_CCHC"/>
</dbReference>
<feature type="domain" description="CCHC-type" evidence="5">
    <location>
        <begin position="37"/>
        <end position="52"/>
    </location>
</feature>
<dbReference type="SUPFAM" id="SSF50630">
    <property type="entry name" value="Acid proteases"/>
    <property type="match status" value="1"/>
</dbReference>
<keyword evidence="2" id="KW-0378">Hydrolase</keyword>
<dbReference type="PANTHER" id="PTHR15503:SF22">
    <property type="entry name" value="TRANSPOSON TY3-I GAG POLYPROTEIN"/>
    <property type="match status" value="1"/>
</dbReference>
<evidence type="ECO:0000256" key="1">
    <source>
        <dbReference type="ARBA" id="ARBA00022664"/>
    </source>
</evidence>
<dbReference type="Proteomes" id="UP001163846">
    <property type="component" value="Unassembled WGS sequence"/>
</dbReference>
<evidence type="ECO:0000259" key="5">
    <source>
        <dbReference type="PROSITE" id="PS50158"/>
    </source>
</evidence>
<dbReference type="InterPro" id="IPR043502">
    <property type="entry name" value="DNA/RNA_pol_sf"/>
</dbReference>
<protein>
    <recommendedName>
        <fullName evidence="5">CCHC-type domain-containing protein</fullName>
    </recommendedName>
</protein>
<dbReference type="EMBL" id="MU807669">
    <property type="protein sequence ID" value="KAJ3831227.1"/>
    <property type="molecule type" value="Genomic_DNA"/>
</dbReference>
<dbReference type="SUPFAM" id="SSF56672">
    <property type="entry name" value="DNA/RNA polymerases"/>
    <property type="match status" value="1"/>
</dbReference>
<dbReference type="InterPro" id="IPR021109">
    <property type="entry name" value="Peptidase_aspartic_dom_sf"/>
</dbReference>
<dbReference type="Gene3D" id="3.10.10.10">
    <property type="entry name" value="HIV Type 1 Reverse Transcriptase, subunit A, domain 1"/>
    <property type="match status" value="2"/>
</dbReference>
<evidence type="ECO:0000256" key="2">
    <source>
        <dbReference type="ARBA" id="ARBA00022750"/>
    </source>
</evidence>
<name>A0AA38U9F7_9AGAR</name>
<evidence type="ECO:0000313" key="7">
    <source>
        <dbReference type="Proteomes" id="UP001163846"/>
    </source>
</evidence>
<dbReference type="SMART" id="SM00343">
    <property type="entry name" value="ZnF_C2HC"/>
    <property type="match status" value="1"/>
</dbReference>
<dbReference type="Pfam" id="PF13650">
    <property type="entry name" value="Asp_protease_2"/>
    <property type="match status" value="1"/>
</dbReference>
<dbReference type="GO" id="GO:0006508">
    <property type="term" value="P:proteolysis"/>
    <property type="evidence" value="ECO:0007669"/>
    <property type="project" value="InterPro"/>
</dbReference>
<dbReference type="GO" id="GO:0003676">
    <property type="term" value="F:nucleic acid binding"/>
    <property type="evidence" value="ECO:0007669"/>
    <property type="project" value="InterPro"/>
</dbReference>
<feature type="compositionally biased region" description="Acidic residues" evidence="4">
    <location>
        <begin position="298"/>
        <end position="307"/>
    </location>
</feature>
<evidence type="ECO:0000256" key="3">
    <source>
        <dbReference type="PROSITE-ProRule" id="PRU00047"/>
    </source>
</evidence>
<dbReference type="AlphaFoldDB" id="A0AA38U9F7"/>
<keyword evidence="3" id="KW-0862">Zinc</keyword>
<keyword evidence="3" id="KW-0479">Metal-binding</keyword>
<dbReference type="PROSITE" id="PS50158">
    <property type="entry name" value="ZF_CCHC"/>
    <property type="match status" value="1"/>
</dbReference>
<keyword evidence="7" id="KW-1185">Reference proteome</keyword>
<organism evidence="6 7">
    <name type="scientific">Lentinula raphanica</name>
    <dbReference type="NCBI Taxonomy" id="153919"/>
    <lineage>
        <taxon>Eukaryota</taxon>
        <taxon>Fungi</taxon>
        <taxon>Dikarya</taxon>
        <taxon>Basidiomycota</taxon>
        <taxon>Agaricomycotina</taxon>
        <taxon>Agaricomycetes</taxon>
        <taxon>Agaricomycetidae</taxon>
        <taxon>Agaricales</taxon>
        <taxon>Marasmiineae</taxon>
        <taxon>Omphalotaceae</taxon>
        <taxon>Lentinula</taxon>
    </lineage>
</organism>
<dbReference type="InterPro" id="IPR036875">
    <property type="entry name" value="Znf_CCHC_sf"/>
</dbReference>
<dbReference type="PANTHER" id="PTHR15503">
    <property type="entry name" value="LDOC1 RELATED"/>
    <property type="match status" value="1"/>
</dbReference>
<dbReference type="CDD" id="cd00303">
    <property type="entry name" value="retropepsin_like"/>
    <property type="match status" value="1"/>
</dbReference>
<comment type="caution">
    <text evidence="6">The sequence shown here is derived from an EMBL/GenBank/DDBJ whole genome shotgun (WGS) entry which is preliminary data.</text>
</comment>
<reference evidence="6" key="1">
    <citation type="submission" date="2022-08" db="EMBL/GenBank/DDBJ databases">
        <authorList>
            <consortium name="DOE Joint Genome Institute"/>
            <person name="Min B."/>
            <person name="Riley R."/>
            <person name="Sierra-Patev S."/>
            <person name="Naranjo-Ortiz M."/>
            <person name="Looney B."/>
            <person name="Konkel Z."/>
            <person name="Slot J.C."/>
            <person name="Sakamoto Y."/>
            <person name="Steenwyk J.L."/>
            <person name="Rokas A."/>
            <person name="Carro J."/>
            <person name="Camarero S."/>
            <person name="Ferreira P."/>
            <person name="Molpeceres G."/>
            <person name="Ruiz-Duenas F.J."/>
            <person name="Serrano A."/>
            <person name="Henrissat B."/>
            <person name="Drula E."/>
            <person name="Hughes K.W."/>
            <person name="Mata J.L."/>
            <person name="Ishikawa N.K."/>
            <person name="Vargas-Isla R."/>
            <person name="Ushijima S."/>
            <person name="Smith C.A."/>
            <person name="Ahrendt S."/>
            <person name="Andreopoulos W."/>
            <person name="He G."/>
            <person name="Labutti K."/>
            <person name="Lipzen A."/>
            <person name="Ng V."/>
            <person name="Sandor L."/>
            <person name="Barry K."/>
            <person name="Martinez A.T."/>
            <person name="Xiao Y."/>
            <person name="Gibbons J.G."/>
            <person name="Terashima K."/>
            <person name="Hibbett D.S."/>
            <person name="Grigoriev I.V."/>
        </authorList>
    </citation>
    <scope>NUCLEOTIDE SEQUENCE</scope>
    <source>
        <strain evidence="6">TFB9207</strain>
    </source>
</reference>
<dbReference type="GO" id="GO:0006397">
    <property type="term" value="P:mRNA processing"/>
    <property type="evidence" value="ECO:0007669"/>
    <property type="project" value="UniProtKB-KW"/>
</dbReference>
<keyword evidence="1" id="KW-0507">mRNA processing</keyword>
<dbReference type="PROSITE" id="PS00141">
    <property type="entry name" value="ASP_PROTEASE"/>
    <property type="match status" value="1"/>
</dbReference>
<proteinExistence type="predicted"/>
<feature type="region of interest" description="Disordered" evidence="4">
    <location>
        <begin position="297"/>
        <end position="337"/>
    </location>
</feature>
<dbReference type="InterPro" id="IPR001969">
    <property type="entry name" value="Aspartic_peptidase_AS"/>
</dbReference>
<dbReference type="GO" id="GO:0004190">
    <property type="term" value="F:aspartic-type endopeptidase activity"/>
    <property type="evidence" value="ECO:0007669"/>
    <property type="project" value="UniProtKB-KW"/>
</dbReference>
<keyword evidence="2" id="KW-0645">Protease</keyword>
<gene>
    <name evidence="6" type="ORF">F5878DRAFT_647820</name>
</gene>
<evidence type="ECO:0000313" key="6">
    <source>
        <dbReference type="EMBL" id="KAJ3831227.1"/>
    </source>
</evidence>
<sequence>MPTYSFPSTFNSASSGPVPMDLDTFTPAKKFDKTKVRCYNCNKHGHFARECRMPHPRPLHPGRSRMSIRSLLRPSQDTAIHKRTPQPSAGTSQASPQTVDDFLSTVKKESSVPPLSLNLFTLDMGDTPERSLPIYAAAVSGRPSRFKKSIISSAVDVIADTGAQDNYIRSDVVKKINAEYYPLDEPRSIAGAGKTTTRGFARFKLKIGTIEEEIGAYVLDKNTGFRYDILLGRTFLGNHNVIFDWKDNTLRFHSSKTNATIVVQAIPNPKSLPVKEIYTTNIKEGSDESLVEGKDLLSSEDNDESDFELVTSPEVSAKSGVKEEDDEEPAEENETSKLKKLGLKLKEMCVQHFPKCFRKKPVKIRGRPHSPRENLEIKKFVDEALADGVIEPSTSPWSAPIILVPKKNGSQIFTTLDLKSGYWQVPIAEEDRQKTAFTCRY</sequence>
<dbReference type="InterPro" id="IPR032567">
    <property type="entry name" value="RTL1-rel"/>
</dbReference>
<dbReference type="Gene3D" id="2.40.70.10">
    <property type="entry name" value="Acid Proteases"/>
    <property type="match status" value="1"/>
</dbReference>
<feature type="non-terminal residue" evidence="6">
    <location>
        <position position="1"/>
    </location>
</feature>
<evidence type="ECO:0000256" key="4">
    <source>
        <dbReference type="SAM" id="MobiDB-lite"/>
    </source>
</evidence>
<keyword evidence="3" id="KW-0863">Zinc-finger</keyword>